<keyword evidence="3" id="KW-0378">Hydrolase</keyword>
<dbReference type="InterPro" id="IPR003675">
    <property type="entry name" value="Rce1/LyrA-like_dom"/>
</dbReference>
<feature type="transmembrane region" description="Helical" evidence="1">
    <location>
        <begin position="32"/>
        <end position="52"/>
    </location>
</feature>
<evidence type="ECO:0000259" key="2">
    <source>
        <dbReference type="Pfam" id="PF02517"/>
    </source>
</evidence>
<dbReference type="Pfam" id="PF02517">
    <property type="entry name" value="Rce1-like"/>
    <property type="match status" value="1"/>
</dbReference>
<keyword evidence="4" id="KW-1185">Reference proteome</keyword>
<dbReference type="EMBL" id="CP081135">
    <property type="protein sequence ID" value="UEL46420.1"/>
    <property type="molecule type" value="Genomic_DNA"/>
</dbReference>
<dbReference type="RefSeq" id="WP_228415315.1">
    <property type="nucleotide sequence ID" value="NZ_CP081135.1"/>
</dbReference>
<accession>A0AAX2ZCJ1</accession>
<organism evidence="3 4">
    <name type="scientific">Terrisporobacter hibernicus</name>
    <dbReference type="NCBI Taxonomy" id="2813371"/>
    <lineage>
        <taxon>Bacteria</taxon>
        <taxon>Bacillati</taxon>
        <taxon>Bacillota</taxon>
        <taxon>Clostridia</taxon>
        <taxon>Peptostreptococcales</taxon>
        <taxon>Peptostreptococcaceae</taxon>
        <taxon>Terrisporobacter</taxon>
    </lineage>
</organism>
<feature type="transmembrane region" description="Helical" evidence="1">
    <location>
        <begin position="89"/>
        <end position="114"/>
    </location>
</feature>
<keyword evidence="1" id="KW-0472">Membrane</keyword>
<name>A0AAX2ZCJ1_9FIRM</name>
<dbReference type="GO" id="GO:0080120">
    <property type="term" value="P:CAAX-box protein maturation"/>
    <property type="evidence" value="ECO:0007669"/>
    <property type="project" value="UniProtKB-ARBA"/>
</dbReference>
<dbReference type="AlphaFoldDB" id="A0AAX2ZCJ1"/>
<keyword evidence="3" id="KW-0645">Protease</keyword>
<dbReference type="Proteomes" id="UP001198983">
    <property type="component" value="Chromosome"/>
</dbReference>
<keyword evidence="1" id="KW-1133">Transmembrane helix</keyword>
<proteinExistence type="predicted"/>
<keyword evidence="1" id="KW-0812">Transmembrane</keyword>
<dbReference type="GO" id="GO:0008237">
    <property type="term" value="F:metallopeptidase activity"/>
    <property type="evidence" value="ECO:0007669"/>
    <property type="project" value="UniProtKB-KW"/>
</dbReference>
<feature type="transmembrane region" description="Helical" evidence="1">
    <location>
        <begin position="134"/>
        <end position="161"/>
    </location>
</feature>
<feature type="transmembrane region" description="Helical" evidence="1">
    <location>
        <begin position="196"/>
        <end position="216"/>
    </location>
</feature>
<protein>
    <submittedName>
        <fullName evidence="3">CPBP family intramembrane metalloprotease</fullName>
    </submittedName>
</protein>
<feature type="domain" description="CAAX prenyl protease 2/Lysostaphin resistance protein A-like" evidence="2">
    <location>
        <begin position="168"/>
        <end position="233"/>
    </location>
</feature>
<evidence type="ECO:0000313" key="4">
    <source>
        <dbReference type="Proteomes" id="UP001198983"/>
    </source>
</evidence>
<sequence length="242" mass="27346">MKKSDFFRFENKNDDFPFYNGIPMNFTALQSWFLLIVSIGSVVFFEVGASFLPKFMHPFINIIIPLGAFALVVKSNWTKIFRKIYFKDILLVFGVLIVNLIVSIISGLILTKFAGAAANPAVGSLNGNSTFENIIFMAKLIPMLFGEELITIIPFLVILQFGTKTLKLSRKQAVTMAWILSAIIFGAVHLKTYNWNIIQAVIGIGMARLVLTFPYIKTKNIWISTFVHVLNDWCLFLPGLFF</sequence>
<keyword evidence="3" id="KW-0482">Metalloprotease</keyword>
<dbReference type="GO" id="GO:0004175">
    <property type="term" value="F:endopeptidase activity"/>
    <property type="evidence" value="ECO:0007669"/>
    <property type="project" value="UniProtKB-ARBA"/>
</dbReference>
<feature type="transmembrane region" description="Helical" evidence="1">
    <location>
        <begin position="173"/>
        <end position="190"/>
    </location>
</feature>
<dbReference type="KEGG" id="tem:JW646_12270"/>
<evidence type="ECO:0000256" key="1">
    <source>
        <dbReference type="SAM" id="Phobius"/>
    </source>
</evidence>
<gene>
    <name evidence="3" type="ORF">JW646_12270</name>
</gene>
<feature type="transmembrane region" description="Helical" evidence="1">
    <location>
        <begin position="58"/>
        <end position="77"/>
    </location>
</feature>
<evidence type="ECO:0000313" key="3">
    <source>
        <dbReference type="EMBL" id="UEL46420.1"/>
    </source>
</evidence>
<reference evidence="3 4" key="1">
    <citation type="journal article" date="2023" name="Int. J. Syst. Evol. Microbiol.">
        <title>Terrisporobacter hibernicus sp. nov., isolated from bovine faeces in Northern Ireland.</title>
        <authorList>
            <person name="Mitchell M."/>
            <person name="Nguyen S.V."/>
            <person name="Connor M."/>
            <person name="Fairley D.J."/>
            <person name="Donoghue O."/>
            <person name="Marshall H."/>
            <person name="Koolman L."/>
            <person name="McMullan G."/>
            <person name="Schaffer K.E."/>
            <person name="McGrath J.W."/>
            <person name="Fanning S."/>
        </authorList>
    </citation>
    <scope>NUCLEOTIDE SEQUENCE [LARGE SCALE GENOMIC DNA]</scope>
    <source>
        <strain evidence="3 4">MCA3</strain>
    </source>
</reference>